<organism evidence="2">
    <name type="scientific">bioreactor metagenome</name>
    <dbReference type="NCBI Taxonomy" id="1076179"/>
    <lineage>
        <taxon>unclassified sequences</taxon>
        <taxon>metagenomes</taxon>
        <taxon>ecological metagenomes</taxon>
    </lineage>
</organism>
<feature type="transmembrane region" description="Helical" evidence="1">
    <location>
        <begin position="6"/>
        <end position="27"/>
    </location>
</feature>
<sequence length="138" mass="16847">MLFIIYISLAIIFFLVALVLVYSRMIYLNTHPESYNSSYNGHERFLEIFRRVVRFYLKKLFSFLKVFYQNILHVWVQFIAKMNSLSEKIYMKSRNKFVDEVVKDKKSVPHFWSHLKKYKREIDEEKEEQELAEDSTEN</sequence>
<keyword evidence="1" id="KW-0812">Transmembrane</keyword>
<accession>A0A644V7D8</accession>
<evidence type="ECO:0000256" key="1">
    <source>
        <dbReference type="SAM" id="Phobius"/>
    </source>
</evidence>
<comment type="caution">
    <text evidence="2">The sequence shown here is derived from an EMBL/GenBank/DDBJ whole genome shotgun (WGS) entry which is preliminary data.</text>
</comment>
<dbReference type="AlphaFoldDB" id="A0A644V7D8"/>
<dbReference type="EMBL" id="VSSQ01000235">
    <property type="protein sequence ID" value="MPL87248.1"/>
    <property type="molecule type" value="Genomic_DNA"/>
</dbReference>
<keyword evidence="1" id="KW-0472">Membrane</keyword>
<evidence type="ECO:0000313" key="2">
    <source>
        <dbReference type="EMBL" id="MPL87248.1"/>
    </source>
</evidence>
<keyword evidence="1" id="KW-1133">Transmembrane helix</keyword>
<proteinExistence type="predicted"/>
<protein>
    <submittedName>
        <fullName evidence="2">Uncharacterized protein</fullName>
    </submittedName>
</protein>
<reference evidence="2" key="1">
    <citation type="submission" date="2019-08" db="EMBL/GenBank/DDBJ databases">
        <authorList>
            <person name="Kucharzyk K."/>
            <person name="Murdoch R.W."/>
            <person name="Higgins S."/>
            <person name="Loffler F."/>
        </authorList>
    </citation>
    <scope>NUCLEOTIDE SEQUENCE</scope>
</reference>
<name>A0A644V7D8_9ZZZZ</name>
<gene>
    <name evidence="2" type="ORF">SDC9_33248</name>
</gene>